<dbReference type="NCBIfam" id="TIGR00237">
    <property type="entry name" value="xseA"/>
    <property type="match status" value="1"/>
</dbReference>
<dbReference type="GO" id="GO:0005737">
    <property type="term" value="C:cytoplasm"/>
    <property type="evidence" value="ECO:0007669"/>
    <property type="project" value="UniProtKB-SubCell"/>
</dbReference>
<dbReference type="InterPro" id="IPR003753">
    <property type="entry name" value="Exonuc_VII_L"/>
</dbReference>
<feature type="domain" description="Exonuclease VII large subunit C-terminal" evidence="7">
    <location>
        <begin position="128"/>
        <end position="440"/>
    </location>
</feature>
<dbReference type="GO" id="GO:0009318">
    <property type="term" value="C:exodeoxyribonuclease VII complex"/>
    <property type="evidence" value="ECO:0007669"/>
    <property type="project" value="UniProtKB-UniRule"/>
</dbReference>
<comment type="similarity">
    <text evidence="5 6">Belongs to the XseA family.</text>
</comment>
<dbReference type="Pfam" id="PF13742">
    <property type="entry name" value="tRNA_anti_2"/>
    <property type="match status" value="1"/>
</dbReference>
<comment type="function">
    <text evidence="5">Bidirectionally degrades single-stranded DNA into large acid-insoluble oligonucleotides, which are then degraded further into small acid-soluble oligonucleotides.</text>
</comment>
<evidence type="ECO:0000313" key="10">
    <source>
        <dbReference type="Proteomes" id="UP000241074"/>
    </source>
</evidence>
<evidence type="ECO:0000256" key="4">
    <source>
        <dbReference type="ARBA" id="ARBA00022839"/>
    </source>
</evidence>
<comment type="subunit">
    <text evidence="5">Heterooligomer composed of large and small subunits.</text>
</comment>
<dbReference type="RefSeq" id="WP_106889911.1">
    <property type="nucleotide sequence ID" value="NZ_CP027860.1"/>
</dbReference>
<dbReference type="InterPro" id="IPR020579">
    <property type="entry name" value="Exonuc_VII_lsu_C"/>
</dbReference>
<evidence type="ECO:0000259" key="7">
    <source>
        <dbReference type="Pfam" id="PF02601"/>
    </source>
</evidence>
<dbReference type="GO" id="GO:0006308">
    <property type="term" value="P:DNA catabolic process"/>
    <property type="evidence" value="ECO:0007669"/>
    <property type="project" value="UniProtKB-UniRule"/>
</dbReference>
<evidence type="ECO:0000259" key="8">
    <source>
        <dbReference type="Pfam" id="PF13742"/>
    </source>
</evidence>
<dbReference type="OrthoDB" id="9802795at2"/>
<keyword evidence="3 5" id="KW-0378">Hydrolase</keyword>
<dbReference type="PANTHER" id="PTHR30008:SF0">
    <property type="entry name" value="EXODEOXYRIBONUCLEASE 7 LARGE SUBUNIT"/>
    <property type="match status" value="1"/>
</dbReference>
<evidence type="ECO:0000256" key="3">
    <source>
        <dbReference type="ARBA" id="ARBA00022801"/>
    </source>
</evidence>
<evidence type="ECO:0000256" key="6">
    <source>
        <dbReference type="RuleBase" id="RU004355"/>
    </source>
</evidence>
<proteinExistence type="inferred from homology"/>
<name>A0A2P1PMC6_9GAMM</name>
<dbReference type="CDD" id="cd04489">
    <property type="entry name" value="ExoVII_LU_OBF"/>
    <property type="match status" value="1"/>
</dbReference>
<dbReference type="PANTHER" id="PTHR30008">
    <property type="entry name" value="EXODEOXYRIBONUCLEASE 7 LARGE SUBUNIT"/>
    <property type="match status" value="1"/>
</dbReference>
<comment type="subcellular location">
    <subcellularLocation>
        <location evidence="5 6">Cytoplasm</location>
    </subcellularLocation>
</comment>
<dbReference type="AlphaFoldDB" id="A0A2P1PMC6"/>
<dbReference type="GO" id="GO:0003676">
    <property type="term" value="F:nucleic acid binding"/>
    <property type="evidence" value="ECO:0007669"/>
    <property type="project" value="InterPro"/>
</dbReference>
<dbReference type="Proteomes" id="UP000241074">
    <property type="component" value="Chromosome"/>
</dbReference>
<comment type="catalytic activity">
    <reaction evidence="5 6">
        <text>Exonucleolytic cleavage in either 5'- to 3'- or 3'- to 5'-direction to yield nucleoside 5'-phosphates.</text>
        <dbReference type="EC" id="3.1.11.6"/>
    </reaction>
</comment>
<evidence type="ECO:0000256" key="1">
    <source>
        <dbReference type="ARBA" id="ARBA00022490"/>
    </source>
</evidence>
<dbReference type="InterPro" id="IPR025824">
    <property type="entry name" value="OB-fold_nuc-bd_dom"/>
</dbReference>
<dbReference type="Pfam" id="PF02601">
    <property type="entry name" value="Exonuc_VII_L"/>
    <property type="match status" value="1"/>
</dbReference>
<dbReference type="HAMAP" id="MF_00378">
    <property type="entry name" value="Exonuc_7_L"/>
    <property type="match status" value="1"/>
</dbReference>
<reference evidence="9 10" key="1">
    <citation type="submission" date="2018-03" db="EMBL/GenBank/DDBJ databases">
        <title>Ahniella affigens gen. nov., sp. nov., a gammaproteobacterium isolated from sandy soil near a stream.</title>
        <authorList>
            <person name="Ko Y."/>
            <person name="Kim J.-H."/>
        </authorList>
    </citation>
    <scope>NUCLEOTIDE SEQUENCE [LARGE SCALE GENOMIC DNA]</scope>
    <source>
        <strain evidence="9 10">D13</strain>
    </source>
</reference>
<dbReference type="GO" id="GO:0008855">
    <property type="term" value="F:exodeoxyribonuclease VII activity"/>
    <property type="evidence" value="ECO:0007669"/>
    <property type="project" value="UniProtKB-UniRule"/>
</dbReference>
<dbReference type="KEGG" id="xba:C7S18_01695"/>
<dbReference type="EC" id="3.1.11.6" evidence="5"/>
<feature type="domain" description="OB-fold nucleic acid binding" evidence="8">
    <location>
        <begin position="15"/>
        <end position="105"/>
    </location>
</feature>
<keyword evidence="10" id="KW-1185">Reference proteome</keyword>
<keyword evidence="4 5" id="KW-0269">Exonuclease</keyword>
<accession>A0A2P1PMC6</accession>
<organism evidence="9 10">
    <name type="scientific">Ahniella affigens</name>
    <dbReference type="NCBI Taxonomy" id="2021234"/>
    <lineage>
        <taxon>Bacteria</taxon>
        <taxon>Pseudomonadati</taxon>
        <taxon>Pseudomonadota</taxon>
        <taxon>Gammaproteobacteria</taxon>
        <taxon>Lysobacterales</taxon>
        <taxon>Rhodanobacteraceae</taxon>
        <taxon>Ahniella</taxon>
    </lineage>
</organism>
<keyword evidence="2 5" id="KW-0540">Nuclease</keyword>
<reference evidence="9 10" key="2">
    <citation type="submission" date="2018-03" db="EMBL/GenBank/DDBJ databases">
        <authorList>
            <person name="Keele B.F."/>
        </authorList>
    </citation>
    <scope>NUCLEOTIDE SEQUENCE [LARGE SCALE GENOMIC DNA]</scope>
    <source>
        <strain evidence="9 10">D13</strain>
    </source>
</reference>
<evidence type="ECO:0000313" key="9">
    <source>
        <dbReference type="EMBL" id="AVP95982.1"/>
    </source>
</evidence>
<evidence type="ECO:0000256" key="5">
    <source>
        <dbReference type="HAMAP-Rule" id="MF_00378"/>
    </source>
</evidence>
<protein>
    <recommendedName>
        <fullName evidence="5">Exodeoxyribonuclease 7 large subunit</fullName>
        <ecNumber evidence="5">3.1.11.6</ecNumber>
    </recommendedName>
    <alternativeName>
        <fullName evidence="5">Exodeoxyribonuclease VII large subunit</fullName>
        <shortName evidence="5">Exonuclease VII large subunit</shortName>
    </alternativeName>
</protein>
<gene>
    <name evidence="5 9" type="primary">xseA</name>
    <name evidence="9" type="ORF">C7S18_01695</name>
</gene>
<keyword evidence="1 5" id="KW-0963">Cytoplasm</keyword>
<dbReference type="EMBL" id="CP027860">
    <property type="protein sequence ID" value="AVP95982.1"/>
    <property type="molecule type" value="Genomic_DNA"/>
</dbReference>
<sequence>MSESELNQRQVFSPSSLNALLKGMFEQTMPMLWIEGEISNLRATSSPHWYFSVKDATAELRCVMFRHRNQLLRFKPVNGDQVLIRGKVTLYEARGDLQLLIEHMEPQGIGALMRKLEVMKQKLALEGLFDASRKRPLPRFPKRLAVITSAQGAAWHDVRTVLARRYPLLEVDLLPSLVQGAEAPASVLRALRYANAGDYDLVLITRGGGSIEDLFAFNDEGLVRAIAASRLPVLAAIGHEIDLTLAELAADLRAATPSAAAELLAPDCQDLTQRLDELAQRMSESLQRQVRQQHLQLQVALTALRAQHPERLLHQWQQRLQALTEAMQASMAAAQSARGRNVDRLGQRLQAASPEPRVQRYSATLQRLHDSLQTQMEGVVGANQHRLGMLGAKLHALSPLATLDRGYALTWQGAAIVTDPTTLQPGDALRVQWARGDAQVAVQSVDIKSS</sequence>
<evidence type="ECO:0000256" key="2">
    <source>
        <dbReference type="ARBA" id="ARBA00022722"/>
    </source>
</evidence>